<evidence type="ECO:0000259" key="2">
    <source>
        <dbReference type="Pfam" id="PF07950"/>
    </source>
</evidence>
<dbReference type="Proteomes" id="UP000662931">
    <property type="component" value="Chromosome 2"/>
</dbReference>
<feature type="transmembrane region" description="Helical" evidence="1">
    <location>
        <begin position="91"/>
        <end position="113"/>
    </location>
</feature>
<reference evidence="3" key="1">
    <citation type="submission" date="2020-10" db="EMBL/GenBank/DDBJ databases">
        <authorList>
            <person name="Roach M.J.R."/>
        </authorList>
    </citation>
    <scope>NUCLEOTIDE SEQUENCE</scope>
    <source>
        <strain evidence="3">CBS 1945</strain>
    </source>
</reference>
<dbReference type="InterPro" id="IPR039960">
    <property type="entry name" value="MCP1"/>
</dbReference>
<keyword evidence="4" id="KW-1185">Reference proteome</keyword>
<feature type="transmembrane region" description="Helical" evidence="1">
    <location>
        <begin position="213"/>
        <end position="237"/>
    </location>
</feature>
<sequence>MSLQQVPPEPIQPEILEKAPGIPITSPSNTQTPFLSHSISVLAFIQKYSVIPFSLFTFIHLSGVVITPALFGIDPGNEVIDIGREVYQTSLTEPIIIGSVISHASSGILLNLFRRILRYKKYGSSRYIPKEEKSTIKTTKDKEEVKDVNEGLGGLSSFLGLGSKKALTYRLFGISPISFSGYILCVLLSAHVIKLRFNPLQVDGDSSYVDLSYLSYCISKVGAIIPVYTLFVFTGAYHMITGANRFFKLFSKKARKVAYFGIYSLSFLAFVSLIRIARMDPVTGTMAARFHEYLEYI</sequence>
<feature type="transmembrane region" description="Helical" evidence="1">
    <location>
        <begin position="257"/>
        <end position="277"/>
    </location>
</feature>
<dbReference type="EMBL" id="CP064813">
    <property type="protein sequence ID" value="QPG74928.1"/>
    <property type="molecule type" value="Genomic_DNA"/>
</dbReference>
<dbReference type="GO" id="GO:0007005">
    <property type="term" value="P:mitochondrion organization"/>
    <property type="evidence" value="ECO:0007669"/>
    <property type="project" value="TreeGrafter"/>
</dbReference>
<dbReference type="PANTHER" id="PTHR38409">
    <property type="entry name" value="MDM10-COMPLEMENTING PROTEIN 1"/>
    <property type="match status" value="1"/>
</dbReference>
<proteinExistence type="predicted"/>
<evidence type="ECO:0000313" key="4">
    <source>
        <dbReference type="Proteomes" id="UP000662931"/>
    </source>
</evidence>
<dbReference type="PANTHER" id="PTHR38409:SF1">
    <property type="entry name" value="MITOCHONDRIAL ADAPTER PROTEIN MCP1"/>
    <property type="match status" value="1"/>
</dbReference>
<protein>
    <recommendedName>
        <fullName evidence="2">Mitochondrial adapter protein MCP1 transmembrane domain-containing protein</fullName>
    </recommendedName>
</protein>
<keyword evidence="1" id="KW-1133">Transmembrane helix</keyword>
<feature type="transmembrane region" description="Helical" evidence="1">
    <location>
        <begin position="50"/>
        <end position="71"/>
    </location>
</feature>
<dbReference type="RefSeq" id="XP_038778493.1">
    <property type="nucleotide sequence ID" value="XM_038922565.1"/>
</dbReference>
<dbReference type="GeneID" id="62195667"/>
<dbReference type="GO" id="GO:0005741">
    <property type="term" value="C:mitochondrial outer membrane"/>
    <property type="evidence" value="ECO:0007669"/>
    <property type="project" value="TreeGrafter"/>
</dbReference>
<evidence type="ECO:0000256" key="1">
    <source>
        <dbReference type="SAM" id="Phobius"/>
    </source>
</evidence>
<dbReference type="OrthoDB" id="10259513at2759"/>
<dbReference type="KEGG" id="bnn:FOA43_002266"/>
<feature type="domain" description="Mitochondrial adapter protein MCP1 transmembrane" evidence="2">
    <location>
        <begin position="187"/>
        <end position="256"/>
    </location>
</feature>
<dbReference type="GO" id="GO:0055088">
    <property type="term" value="P:lipid homeostasis"/>
    <property type="evidence" value="ECO:0007669"/>
    <property type="project" value="InterPro"/>
</dbReference>
<dbReference type="AlphaFoldDB" id="A0A875S1V2"/>
<organism evidence="3 4">
    <name type="scientific">Eeniella nana</name>
    <name type="common">Yeast</name>
    <name type="synonym">Brettanomyces nanus</name>
    <dbReference type="NCBI Taxonomy" id="13502"/>
    <lineage>
        <taxon>Eukaryota</taxon>
        <taxon>Fungi</taxon>
        <taxon>Dikarya</taxon>
        <taxon>Ascomycota</taxon>
        <taxon>Saccharomycotina</taxon>
        <taxon>Pichiomycetes</taxon>
        <taxon>Pichiales</taxon>
        <taxon>Pichiaceae</taxon>
        <taxon>Brettanomyces</taxon>
    </lineage>
</organism>
<dbReference type="Pfam" id="PF07950">
    <property type="entry name" value="MCP1_TM"/>
    <property type="match status" value="1"/>
</dbReference>
<dbReference type="InterPro" id="IPR012472">
    <property type="entry name" value="MCP1_TM"/>
</dbReference>
<evidence type="ECO:0000313" key="3">
    <source>
        <dbReference type="EMBL" id="QPG74928.1"/>
    </source>
</evidence>
<feature type="transmembrane region" description="Helical" evidence="1">
    <location>
        <begin position="171"/>
        <end position="193"/>
    </location>
</feature>
<keyword evidence="1" id="KW-0472">Membrane</keyword>
<gene>
    <name evidence="3" type="ORF">FOA43_002266</name>
</gene>
<accession>A0A875S1V2</accession>
<keyword evidence="1" id="KW-0812">Transmembrane</keyword>
<name>A0A875S1V2_EENNA</name>